<evidence type="ECO:0000256" key="4">
    <source>
        <dbReference type="ARBA" id="ARBA00022840"/>
    </source>
</evidence>
<feature type="domain" description="Protein kinase" evidence="7">
    <location>
        <begin position="48"/>
        <end position="331"/>
    </location>
</feature>
<keyword evidence="6" id="KW-0812">Transmembrane</keyword>
<protein>
    <submittedName>
        <fullName evidence="8">Serine/threonine-protein kinase</fullName>
    </submittedName>
</protein>
<dbReference type="PROSITE" id="PS50011">
    <property type="entry name" value="PROTEIN_KINASE_DOM"/>
    <property type="match status" value="1"/>
</dbReference>
<dbReference type="Gene3D" id="1.10.510.10">
    <property type="entry name" value="Transferase(Phosphotransferase) domain 1"/>
    <property type="match status" value="1"/>
</dbReference>
<evidence type="ECO:0000313" key="8">
    <source>
        <dbReference type="EMBL" id="WDE96913.1"/>
    </source>
</evidence>
<evidence type="ECO:0000256" key="5">
    <source>
        <dbReference type="SAM" id="Coils"/>
    </source>
</evidence>
<feature type="coiled-coil region" evidence="5">
    <location>
        <begin position="377"/>
        <end position="410"/>
    </location>
</feature>
<evidence type="ECO:0000259" key="7">
    <source>
        <dbReference type="PROSITE" id="PS50011"/>
    </source>
</evidence>
<sequence>MTQETDKFIAIPKNLDYRATDFYDLEEDERDTQCTQLYEEFADVNKRYTEVAEIASGGMKIISRAYDQKTGRYVAMASVKENLGKEPYGPFLAEARLTAALHHPNIIKVHDIDYRDDGSPYFTMDLKLGDSLNEILKKLQQGVESYTNLYTTESLLNIFIKICDAVSYSHAQSILHLDIKPENVQVGEHGEVLLCDWGLARQLGDKTTDNDDLLSMEFLNGQTLVGKVRGTPGFMAPELLKDKKKRALQSDVYALGAVLYTILTYQNPIDGDVQTVLLKTKNGDIIAPIERCPDKAIPKSLNAVVMKAMAYDKHDRYATVNEFTEDVRKYLFGYATSAENAGFLKGLMLFYKRNKNASRIAATSLFILMMFVYAFIIKLEKARLNEYQLRLTAEQQRKIAEDNFQKYKEEKELADLSLAADPSVVLAKIKEYYHSHFLDAPKATLDHVMKSLERIKESNDSAILLYEFKGDVHFVREEFDLALKELQKGRGAEENPNLFKALKSVEDYQSSQQAAPIAVINTVLDKLSGDFVQQQVRMMIYDGAVRAKDEDHLQLVKRVFTEVNRVDVLDEFSYDFETKTLIIDGDFVRCSTYIAQFDQEVSLLSTLGPEHLIIKGTERLNTPSLGGLNLKTLDLSGVKLDNLYKFIKRGVTEKLIINKATTDPELLKLLKKEYKIVFKPE</sequence>
<organism evidence="8 9">
    <name type="scientific">Lentisphaera profundi</name>
    <dbReference type="NCBI Taxonomy" id="1658616"/>
    <lineage>
        <taxon>Bacteria</taxon>
        <taxon>Pseudomonadati</taxon>
        <taxon>Lentisphaerota</taxon>
        <taxon>Lentisphaeria</taxon>
        <taxon>Lentisphaerales</taxon>
        <taxon>Lentisphaeraceae</taxon>
        <taxon>Lentisphaera</taxon>
    </lineage>
</organism>
<accession>A0ABY7VXW7</accession>
<evidence type="ECO:0000313" key="9">
    <source>
        <dbReference type="Proteomes" id="UP001214250"/>
    </source>
</evidence>
<evidence type="ECO:0000256" key="2">
    <source>
        <dbReference type="ARBA" id="ARBA00022741"/>
    </source>
</evidence>
<keyword evidence="3 8" id="KW-0418">Kinase</keyword>
<dbReference type="Proteomes" id="UP001214250">
    <property type="component" value="Chromosome 1"/>
</dbReference>
<feature type="transmembrane region" description="Helical" evidence="6">
    <location>
        <begin position="357"/>
        <end position="376"/>
    </location>
</feature>
<dbReference type="Gene3D" id="3.30.200.20">
    <property type="entry name" value="Phosphorylase Kinase, domain 1"/>
    <property type="match status" value="1"/>
</dbReference>
<proteinExistence type="predicted"/>
<dbReference type="InterPro" id="IPR011009">
    <property type="entry name" value="Kinase-like_dom_sf"/>
</dbReference>
<keyword evidence="6" id="KW-0472">Membrane</keyword>
<keyword evidence="1" id="KW-0808">Transferase</keyword>
<dbReference type="CDD" id="cd14014">
    <property type="entry name" value="STKc_PknB_like"/>
    <property type="match status" value="1"/>
</dbReference>
<keyword evidence="5" id="KW-0175">Coiled coil</keyword>
<keyword evidence="2" id="KW-0547">Nucleotide-binding</keyword>
<dbReference type="SMART" id="SM00220">
    <property type="entry name" value="S_TKc"/>
    <property type="match status" value="1"/>
</dbReference>
<evidence type="ECO:0000256" key="1">
    <source>
        <dbReference type="ARBA" id="ARBA00022679"/>
    </source>
</evidence>
<keyword evidence="4" id="KW-0067">ATP-binding</keyword>
<name>A0ABY7VXW7_9BACT</name>
<dbReference type="GO" id="GO:0016301">
    <property type="term" value="F:kinase activity"/>
    <property type="evidence" value="ECO:0007669"/>
    <property type="project" value="UniProtKB-KW"/>
</dbReference>
<dbReference type="SUPFAM" id="SSF56112">
    <property type="entry name" value="Protein kinase-like (PK-like)"/>
    <property type="match status" value="1"/>
</dbReference>
<keyword evidence="9" id="KW-1185">Reference proteome</keyword>
<keyword evidence="6" id="KW-1133">Transmembrane helix</keyword>
<dbReference type="InterPro" id="IPR000719">
    <property type="entry name" value="Prot_kinase_dom"/>
</dbReference>
<gene>
    <name evidence="8" type="ORF">PQO03_02930</name>
</gene>
<dbReference type="EMBL" id="CP117811">
    <property type="protein sequence ID" value="WDE96913.1"/>
    <property type="molecule type" value="Genomic_DNA"/>
</dbReference>
<dbReference type="Pfam" id="PF00069">
    <property type="entry name" value="Pkinase"/>
    <property type="match status" value="1"/>
</dbReference>
<evidence type="ECO:0000256" key="6">
    <source>
        <dbReference type="SAM" id="Phobius"/>
    </source>
</evidence>
<reference evidence="8 9" key="1">
    <citation type="submission" date="2023-02" db="EMBL/GenBank/DDBJ databases">
        <title>Genome sequence of Lentisphaera profundi SAORIC-696.</title>
        <authorList>
            <person name="Kim e."/>
            <person name="Cho J.-C."/>
            <person name="Choi A."/>
            <person name="Kang I."/>
        </authorList>
    </citation>
    <scope>NUCLEOTIDE SEQUENCE [LARGE SCALE GENOMIC DNA]</scope>
    <source>
        <strain evidence="8 9">SAORIC-696</strain>
    </source>
</reference>
<dbReference type="RefSeq" id="WP_274150986.1">
    <property type="nucleotide sequence ID" value="NZ_CP117811.1"/>
</dbReference>
<dbReference type="PANTHER" id="PTHR43289">
    <property type="entry name" value="MITOGEN-ACTIVATED PROTEIN KINASE KINASE KINASE 20-RELATED"/>
    <property type="match status" value="1"/>
</dbReference>
<evidence type="ECO:0000256" key="3">
    <source>
        <dbReference type="ARBA" id="ARBA00022777"/>
    </source>
</evidence>
<dbReference type="PANTHER" id="PTHR43289:SF6">
    <property type="entry name" value="SERINE_THREONINE-PROTEIN KINASE NEKL-3"/>
    <property type="match status" value="1"/>
</dbReference>